<comment type="caution">
    <text evidence="3">The sequence shown here is derived from an EMBL/GenBank/DDBJ whole genome shotgun (WGS) entry which is preliminary data.</text>
</comment>
<keyword evidence="2" id="KW-0812">Transmembrane</keyword>
<feature type="compositionally biased region" description="Basic and acidic residues" evidence="1">
    <location>
        <begin position="1"/>
        <end position="10"/>
    </location>
</feature>
<evidence type="ECO:0000256" key="2">
    <source>
        <dbReference type="SAM" id="Phobius"/>
    </source>
</evidence>
<feature type="transmembrane region" description="Helical" evidence="2">
    <location>
        <begin position="92"/>
        <end position="115"/>
    </location>
</feature>
<evidence type="ECO:0000313" key="4">
    <source>
        <dbReference type="Proteomes" id="UP001383192"/>
    </source>
</evidence>
<dbReference type="Proteomes" id="UP001383192">
    <property type="component" value="Unassembled WGS sequence"/>
</dbReference>
<proteinExistence type="predicted"/>
<feature type="region of interest" description="Disordered" evidence="1">
    <location>
        <begin position="1"/>
        <end position="29"/>
    </location>
</feature>
<evidence type="ECO:0000313" key="3">
    <source>
        <dbReference type="EMBL" id="KAK7022777.1"/>
    </source>
</evidence>
<sequence>MAAQDEEGKAEIAQGATPDSGDSLATLKGKEQPNMFERRPLLEYLLMTGYITLREEEIKDNFSHSDSITKGIAVVQTTWFIFQVIARAAEGLAITELEIITVAFALLNFGTYFLWWDKPVRIRHPVRVYWRQKEGSMIKGASHTRWTIEDLFSTIWDGAAAIVKYVYVGGSPFCGTSKNIFAQIILLPLQIIWHAIVVLNRILLDTGIDRNLAIPISSQLEDIPPLLHITVYVIGTIFGAIHCIPWSFQFPTTTEQLLWRISAVALATAPMGMGFLHWYWEECFGQVSDFLDAVVVIFMLAFFLANAIFRTTLIVIAFTTLRDLPLSAYQTVEWTTLIPHIG</sequence>
<organism evidence="3 4">
    <name type="scientific">Paramarasmius palmivorus</name>
    <dbReference type="NCBI Taxonomy" id="297713"/>
    <lineage>
        <taxon>Eukaryota</taxon>
        <taxon>Fungi</taxon>
        <taxon>Dikarya</taxon>
        <taxon>Basidiomycota</taxon>
        <taxon>Agaricomycotina</taxon>
        <taxon>Agaricomycetes</taxon>
        <taxon>Agaricomycetidae</taxon>
        <taxon>Agaricales</taxon>
        <taxon>Marasmiineae</taxon>
        <taxon>Marasmiaceae</taxon>
        <taxon>Paramarasmius</taxon>
    </lineage>
</organism>
<keyword evidence="2" id="KW-0472">Membrane</keyword>
<name>A0AAW0B9T2_9AGAR</name>
<gene>
    <name evidence="3" type="ORF">VNI00_016948</name>
</gene>
<reference evidence="3 4" key="1">
    <citation type="submission" date="2024-01" db="EMBL/GenBank/DDBJ databases">
        <title>A draft genome for a cacao thread blight-causing isolate of Paramarasmius palmivorus.</title>
        <authorList>
            <person name="Baruah I.K."/>
            <person name="Bukari Y."/>
            <person name="Amoako-Attah I."/>
            <person name="Meinhardt L.W."/>
            <person name="Bailey B.A."/>
            <person name="Cohen S.P."/>
        </authorList>
    </citation>
    <scope>NUCLEOTIDE SEQUENCE [LARGE SCALE GENOMIC DNA]</scope>
    <source>
        <strain evidence="3 4">GH-12</strain>
    </source>
</reference>
<feature type="transmembrane region" description="Helical" evidence="2">
    <location>
        <begin position="257"/>
        <end position="278"/>
    </location>
</feature>
<evidence type="ECO:0000256" key="1">
    <source>
        <dbReference type="SAM" id="MobiDB-lite"/>
    </source>
</evidence>
<protein>
    <submittedName>
        <fullName evidence="3">Uncharacterized protein</fullName>
    </submittedName>
</protein>
<dbReference type="PANTHER" id="PTHR35043:SF8">
    <property type="entry name" value="DUF4220 DOMAIN-CONTAINING PROTEIN"/>
    <property type="match status" value="1"/>
</dbReference>
<keyword evidence="2" id="KW-1133">Transmembrane helix</keyword>
<dbReference type="PANTHER" id="PTHR35043">
    <property type="entry name" value="TRANSCRIPTION FACTOR DOMAIN-CONTAINING PROTEIN"/>
    <property type="match status" value="1"/>
</dbReference>
<dbReference type="EMBL" id="JAYKXP010000148">
    <property type="protein sequence ID" value="KAK7022777.1"/>
    <property type="molecule type" value="Genomic_DNA"/>
</dbReference>
<keyword evidence="4" id="KW-1185">Reference proteome</keyword>
<feature type="transmembrane region" description="Helical" evidence="2">
    <location>
        <begin position="180"/>
        <end position="203"/>
    </location>
</feature>
<feature type="transmembrane region" description="Helical" evidence="2">
    <location>
        <begin position="223"/>
        <end position="245"/>
    </location>
</feature>
<accession>A0AAW0B9T2</accession>
<feature type="transmembrane region" description="Helical" evidence="2">
    <location>
        <begin position="290"/>
        <end position="309"/>
    </location>
</feature>
<dbReference type="AlphaFoldDB" id="A0AAW0B9T2"/>